<dbReference type="InterPro" id="IPR004753">
    <property type="entry name" value="MreB"/>
</dbReference>
<protein>
    <submittedName>
        <fullName evidence="7">Rod shape-determining protein MreB</fullName>
    </submittedName>
</protein>
<dbReference type="AlphaFoldDB" id="N1MJ97"/>
<evidence type="ECO:0000256" key="6">
    <source>
        <dbReference type="ARBA" id="ARBA00023458"/>
    </source>
</evidence>
<evidence type="ECO:0000256" key="4">
    <source>
        <dbReference type="ARBA" id="ARBA00022840"/>
    </source>
</evidence>
<dbReference type="Pfam" id="PF06723">
    <property type="entry name" value="MreB_Mbl"/>
    <property type="match status" value="1"/>
</dbReference>
<evidence type="ECO:0000256" key="1">
    <source>
        <dbReference type="ARBA" id="ARBA00004496"/>
    </source>
</evidence>
<evidence type="ECO:0000313" key="7">
    <source>
        <dbReference type="EMBL" id="CCW17026.1"/>
    </source>
</evidence>
<dbReference type="PRINTS" id="PR01652">
    <property type="entry name" value="SHAPEPROTEIN"/>
</dbReference>
<keyword evidence="4" id="KW-0067">ATP-binding</keyword>
<dbReference type="GO" id="GO:0000902">
    <property type="term" value="P:cell morphogenesis"/>
    <property type="evidence" value="ECO:0007669"/>
    <property type="project" value="InterPro"/>
</dbReference>
<evidence type="ECO:0000256" key="2">
    <source>
        <dbReference type="ARBA" id="ARBA00022490"/>
    </source>
</evidence>
<dbReference type="PANTHER" id="PTHR42749:SF1">
    <property type="entry name" value="CELL SHAPE-DETERMINING PROTEIN MREB"/>
    <property type="match status" value="1"/>
</dbReference>
<dbReference type="InterPro" id="IPR043129">
    <property type="entry name" value="ATPase_NBD"/>
</dbReference>
<dbReference type="PANTHER" id="PTHR42749">
    <property type="entry name" value="CELL SHAPE-DETERMINING PROTEIN MREB"/>
    <property type="match status" value="1"/>
</dbReference>
<sequence>MRTPNALIGVPADATQAERSAMLTAANDAGFSKVVLVDEPFAAAVGAGLPVEQAAGSMIIECGAGTTEVAIFSLGGRCETGTVRIGGAALDKAFADRLHLQHKFLIGDLSAEQLKLDYAAKCQGPQVERETPIVVGGRCLRAGLPKAIEVAASDFDQAVEKHVEQIVHVVRTVLGRTAPELSQDIYDRGVMLTGGGALMPLMSAMISEATGLHVATAAEPANCVANGLHRMLTS</sequence>
<comment type="caution">
    <text evidence="7">The sequence shown here is derived from an EMBL/GenBank/DDBJ whole genome shotgun (WGS) entry which is preliminary data.</text>
</comment>
<keyword evidence="5" id="KW-0133">Cell shape</keyword>
<keyword evidence="8" id="KW-1185">Reference proteome</keyword>
<dbReference type="GO" id="GO:0005524">
    <property type="term" value="F:ATP binding"/>
    <property type="evidence" value="ECO:0007669"/>
    <property type="project" value="UniProtKB-KW"/>
</dbReference>
<gene>
    <name evidence="7" type="ORF">EBBID32_13650</name>
</gene>
<reference evidence="7 8" key="1">
    <citation type="submission" date="2013-03" db="EMBL/GenBank/DDBJ databases">
        <authorList>
            <person name="Le V."/>
        </authorList>
    </citation>
    <scope>NUCLEOTIDE SEQUENCE [LARGE SCALE GENOMIC DNA]</scope>
    <source>
        <strain evidence="7 8">BiD32</strain>
    </source>
</reference>
<comment type="subcellular location">
    <subcellularLocation>
        <location evidence="1">Cytoplasm</location>
    </subcellularLocation>
</comment>
<keyword evidence="3" id="KW-0547">Nucleotide-binding</keyword>
<dbReference type="Gene3D" id="3.30.420.40">
    <property type="match status" value="2"/>
</dbReference>
<comment type="similarity">
    <text evidence="6">Belongs to the FtsA/MreB family.</text>
</comment>
<proteinExistence type="inferred from homology"/>
<evidence type="ECO:0000313" key="8">
    <source>
        <dbReference type="Proteomes" id="UP000013201"/>
    </source>
</evidence>
<dbReference type="SUPFAM" id="SSF53067">
    <property type="entry name" value="Actin-like ATPase domain"/>
    <property type="match status" value="2"/>
</dbReference>
<dbReference type="InterPro" id="IPR056546">
    <property type="entry name" value="MreB_MamK-like"/>
</dbReference>
<evidence type="ECO:0000256" key="3">
    <source>
        <dbReference type="ARBA" id="ARBA00022741"/>
    </source>
</evidence>
<dbReference type="GO" id="GO:0008360">
    <property type="term" value="P:regulation of cell shape"/>
    <property type="evidence" value="ECO:0007669"/>
    <property type="project" value="UniProtKB-KW"/>
</dbReference>
<evidence type="ECO:0000256" key="5">
    <source>
        <dbReference type="ARBA" id="ARBA00022960"/>
    </source>
</evidence>
<accession>N1MJ97</accession>
<dbReference type="EMBL" id="CAVK010000061">
    <property type="protein sequence ID" value="CCW17026.1"/>
    <property type="molecule type" value="Genomic_DNA"/>
</dbReference>
<dbReference type="Proteomes" id="UP000013201">
    <property type="component" value="Unassembled WGS sequence"/>
</dbReference>
<organism evidence="7 8">
    <name type="scientific">Sphingobium indicum BiD32</name>
    <dbReference type="NCBI Taxonomy" id="1301087"/>
    <lineage>
        <taxon>Bacteria</taxon>
        <taxon>Pseudomonadati</taxon>
        <taxon>Pseudomonadota</taxon>
        <taxon>Alphaproteobacteria</taxon>
        <taxon>Sphingomonadales</taxon>
        <taxon>Sphingomonadaceae</taxon>
        <taxon>Sphingobium</taxon>
    </lineage>
</organism>
<reference evidence="8" key="2">
    <citation type="submission" date="2013-04" db="EMBL/GenBank/DDBJ databases">
        <title>Bisphenol A degrading Sphingobium sp. strain BiD32.</title>
        <authorList>
            <person name="Nielsen J.L."/>
            <person name="Zhou N.A."/>
            <person name="Kjeldal H."/>
        </authorList>
    </citation>
    <scope>NUCLEOTIDE SEQUENCE [LARGE SCALE GENOMIC DNA]</scope>
    <source>
        <strain evidence="8">BiD32</strain>
    </source>
</reference>
<keyword evidence="2" id="KW-0963">Cytoplasm</keyword>
<name>N1MJ97_9SPHN</name>
<dbReference type="GO" id="GO:0005737">
    <property type="term" value="C:cytoplasm"/>
    <property type="evidence" value="ECO:0007669"/>
    <property type="project" value="UniProtKB-SubCell"/>
</dbReference>